<keyword evidence="3 6" id="KW-0812">Transmembrane</keyword>
<sequence>MGKFKFPTAYTILFVLIALVAAMTWIVPAGKYQMVTNAALGKEVPVAGTYAPVEAQPQGITAVLLAPIDGLYNHQTYTAGAIDVALFVLIIGGFLGVVNKTGAIDAGIERVTTRLNGREEWMIPIPDGALRCWRYYLWDGGRITPLLHVAGARHDGCPL</sequence>
<gene>
    <name evidence="7" type="ORF">NCTC9075_06032</name>
</gene>
<comment type="subcellular location">
    <subcellularLocation>
        <location evidence="1">Cell membrane</location>
        <topology evidence="1">Multi-pass membrane protein</topology>
    </subcellularLocation>
</comment>
<evidence type="ECO:0000256" key="4">
    <source>
        <dbReference type="ARBA" id="ARBA00022989"/>
    </source>
</evidence>
<name>A0A377KFT3_ECOLX</name>
<dbReference type="InterPro" id="IPR018385">
    <property type="entry name" value="C4_dicarb_anaerob_car-like"/>
</dbReference>
<dbReference type="AlphaFoldDB" id="A0A377KFT3"/>
<feature type="transmembrane region" description="Helical" evidence="6">
    <location>
        <begin position="77"/>
        <end position="98"/>
    </location>
</feature>
<keyword evidence="4 6" id="KW-1133">Transmembrane helix</keyword>
<dbReference type="GO" id="GO:0005886">
    <property type="term" value="C:plasma membrane"/>
    <property type="evidence" value="ECO:0007669"/>
    <property type="project" value="UniProtKB-SubCell"/>
</dbReference>
<dbReference type="Proteomes" id="UP000254181">
    <property type="component" value="Unassembled WGS sequence"/>
</dbReference>
<keyword evidence="5 6" id="KW-0472">Membrane</keyword>
<dbReference type="Pfam" id="PF03606">
    <property type="entry name" value="DcuC"/>
    <property type="match status" value="1"/>
</dbReference>
<dbReference type="EMBL" id="UGEM01000004">
    <property type="protein sequence ID" value="STP22542.1"/>
    <property type="molecule type" value="Genomic_DNA"/>
</dbReference>
<keyword evidence="2" id="KW-1003">Cell membrane</keyword>
<evidence type="ECO:0000256" key="6">
    <source>
        <dbReference type="SAM" id="Phobius"/>
    </source>
</evidence>
<evidence type="ECO:0000256" key="2">
    <source>
        <dbReference type="ARBA" id="ARBA00022475"/>
    </source>
</evidence>
<reference evidence="7 8" key="1">
    <citation type="submission" date="2018-06" db="EMBL/GenBank/DDBJ databases">
        <authorList>
            <consortium name="Pathogen Informatics"/>
            <person name="Doyle S."/>
        </authorList>
    </citation>
    <scope>NUCLEOTIDE SEQUENCE [LARGE SCALE GENOMIC DNA]</scope>
    <source>
        <strain evidence="7 8">NCTC9075</strain>
    </source>
</reference>
<feature type="transmembrane region" description="Helical" evidence="6">
    <location>
        <begin position="7"/>
        <end position="27"/>
    </location>
</feature>
<proteinExistence type="predicted"/>
<evidence type="ECO:0000256" key="1">
    <source>
        <dbReference type="ARBA" id="ARBA00004651"/>
    </source>
</evidence>
<evidence type="ECO:0000256" key="3">
    <source>
        <dbReference type="ARBA" id="ARBA00022692"/>
    </source>
</evidence>
<protein>
    <submittedName>
        <fullName evidence="7">Putative C4-dicarboxylate transport membrane protein</fullName>
    </submittedName>
</protein>
<evidence type="ECO:0000313" key="7">
    <source>
        <dbReference type="EMBL" id="STP22542.1"/>
    </source>
</evidence>
<evidence type="ECO:0000313" key="8">
    <source>
        <dbReference type="Proteomes" id="UP000254181"/>
    </source>
</evidence>
<organism evidence="7 8">
    <name type="scientific">Escherichia coli</name>
    <dbReference type="NCBI Taxonomy" id="562"/>
    <lineage>
        <taxon>Bacteria</taxon>
        <taxon>Pseudomonadati</taxon>
        <taxon>Pseudomonadota</taxon>
        <taxon>Gammaproteobacteria</taxon>
        <taxon>Enterobacterales</taxon>
        <taxon>Enterobacteriaceae</taxon>
        <taxon>Escherichia</taxon>
    </lineage>
</organism>
<evidence type="ECO:0000256" key="5">
    <source>
        <dbReference type="ARBA" id="ARBA00023136"/>
    </source>
</evidence>
<accession>A0A377KFT3</accession>